<dbReference type="PROSITE" id="PS51186">
    <property type="entry name" value="GNAT"/>
    <property type="match status" value="1"/>
</dbReference>
<accession>A0A168JG83</accession>
<dbReference type="PANTHER" id="PTHR42791">
    <property type="entry name" value="GNAT FAMILY ACETYLTRANSFERASE"/>
    <property type="match status" value="1"/>
</dbReference>
<dbReference type="SUPFAM" id="SSF55729">
    <property type="entry name" value="Acyl-CoA N-acyltransferases (Nat)"/>
    <property type="match status" value="1"/>
</dbReference>
<reference evidence="2 3" key="1">
    <citation type="journal article" date="2016" name="Genome Biol. Evol.">
        <title>Divergent and convergent evolution of fungal pathogenicity.</title>
        <authorList>
            <person name="Shang Y."/>
            <person name="Xiao G."/>
            <person name="Zheng P."/>
            <person name="Cen K."/>
            <person name="Zhan S."/>
            <person name="Wang C."/>
        </authorList>
    </citation>
    <scope>NUCLEOTIDE SEQUENCE [LARGE SCALE GENOMIC DNA]</scope>
    <source>
        <strain evidence="2 3">RCEF 1005</strain>
    </source>
</reference>
<proteinExistence type="predicted"/>
<keyword evidence="3" id="KW-1185">Reference proteome</keyword>
<dbReference type="STRING" id="1081108.A0A168JG83"/>
<dbReference type="InterPro" id="IPR016181">
    <property type="entry name" value="Acyl_CoA_acyltransferase"/>
</dbReference>
<dbReference type="OrthoDB" id="2832510at2759"/>
<dbReference type="EMBL" id="AZHF01000002">
    <property type="protein sequence ID" value="OAA80393.1"/>
    <property type="molecule type" value="Genomic_DNA"/>
</dbReference>
<protein>
    <submittedName>
        <fullName evidence="2">Acyl-CoA N-acyltransferase</fullName>
    </submittedName>
</protein>
<dbReference type="Proteomes" id="UP000076881">
    <property type="component" value="Unassembled WGS sequence"/>
</dbReference>
<keyword evidence="2" id="KW-0012">Acyltransferase</keyword>
<evidence type="ECO:0000259" key="1">
    <source>
        <dbReference type="PROSITE" id="PS51186"/>
    </source>
</evidence>
<dbReference type="PANTHER" id="PTHR42791:SF14">
    <property type="entry name" value="N-ACETYLTRANSFERASE DOMAIN-CONTAINING PROTEIN"/>
    <property type="match status" value="1"/>
</dbReference>
<comment type="caution">
    <text evidence="2">The sequence shown here is derived from an EMBL/GenBank/DDBJ whole genome shotgun (WGS) entry which is preliminary data.</text>
</comment>
<dbReference type="Gene3D" id="3.40.630.30">
    <property type="match status" value="1"/>
</dbReference>
<organism evidence="2 3">
    <name type="scientific">Akanthomyces lecanii RCEF 1005</name>
    <dbReference type="NCBI Taxonomy" id="1081108"/>
    <lineage>
        <taxon>Eukaryota</taxon>
        <taxon>Fungi</taxon>
        <taxon>Dikarya</taxon>
        <taxon>Ascomycota</taxon>
        <taxon>Pezizomycotina</taxon>
        <taxon>Sordariomycetes</taxon>
        <taxon>Hypocreomycetidae</taxon>
        <taxon>Hypocreales</taxon>
        <taxon>Cordycipitaceae</taxon>
        <taxon>Akanthomyces</taxon>
        <taxon>Cordyceps confragosa</taxon>
    </lineage>
</organism>
<dbReference type="Pfam" id="PF00583">
    <property type="entry name" value="Acetyltransf_1"/>
    <property type="match status" value="1"/>
</dbReference>
<dbReference type="GO" id="GO:0016747">
    <property type="term" value="F:acyltransferase activity, transferring groups other than amino-acyl groups"/>
    <property type="evidence" value="ECO:0007669"/>
    <property type="project" value="InterPro"/>
</dbReference>
<feature type="domain" description="N-acetyltransferase" evidence="1">
    <location>
        <begin position="171"/>
        <end position="239"/>
    </location>
</feature>
<dbReference type="InterPro" id="IPR000182">
    <property type="entry name" value="GNAT_dom"/>
</dbReference>
<gene>
    <name evidence="2" type="ORF">LEL_03879</name>
</gene>
<dbReference type="CDD" id="cd04301">
    <property type="entry name" value="NAT_SF"/>
    <property type="match status" value="1"/>
</dbReference>
<keyword evidence="2" id="KW-0808">Transferase</keyword>
<name>A0A168JG83_CORDF</name>
<evidence type="ECO:0000313" key="3">
    <source>
        <dbReference type="Proteomes" id="UP000076881"/>
    </source>
</evidence>
<dbReference type="AlphaFoldDB" id="A0A168JG83"/>
<evidence type="ECO:0000313" key="2">
    <source>
        <dbReference type="EMBL" id="OAA80393.1"/>
    </source>
</evidence>
<sequence length="249" mass="26959">MSTTKPELGLQIQVAKTADEAARAFGPMCEAFGVQTQDTIFIGTCPGWDTPAGRQKHADRLGARFTKATTNLAGKPNTVFLLATVVDPASGDRVVAGMAVWEQCSSVPGHGDFPTEDEGADMGIEEIYPGDPVQQKYWTAIMSSMHKQRWEVAKSKATESSPAIMALDICAVDPRFQGHGIGKKLVEWGLEEAKARGDLEAVTEASVMGRRVYLKLGFEQEGGDIEYNVDASVSNLPLPSNIFLRTRKP</sequence>
<dbReference type="InterPro" id="IPR052523">
    <property type="entry name" value="Trichothecene_AcTrans"/>
</dbReference>